<dbReference type="PANTHER" id="PTHR24161">
    <property type="entry name" value="ANK_REP_REGION DOMAIN-CONTAINING PROTEIN-RELATED"/>
    <property type="match status" value="1"/>
</dbReference>
<feature type="transmembrane region" description="Helical" evidence="20">
    <location>
        <begin position="929"/>
        <end position="951"/>
    </location>
</feature>
<evidence type="ECO:0000256" key="18">
    <source>
        <dbReference type="PROSITE-ProRule" id="PRU00023"/>
    </source>
</evidence>
<comment type="caution">
    <text evidence="23">The sequence shown here is derived from an EMBL/GenBank/DDBJ whole genome shotgun (WGS) entry which is preliminary data.</text>
</comment>
<evidence type="ECO:0000256" key="1">
    <source>
        <dbReference type="ARBA" id="ARBA00002100"/>
    </source>
</evidence>
<dbReference type="Pfam" id="PF12796">
    <property type="entry name" value="Ank_2"/>
    <property type="match status" value="2"/>
</dbReference>
<dbReference type="PROSITE" id="PS00062">
    <property type="entry name" value="ALDOKETO_REDUCTASE_2"/>
    <property type="match status" value="1"/>
</dbReference>
<keyword evidence="14" id="KW-0449">Lipoprotein</keyword>
<name>A0ABR0BNS3_PURLI</name>
<feature type="transmembrane region" description="Helical" evidence="20">
    <location>
        <begin position="963"/>
        <end position="983"/>
    </location>
</feature>
<feature type="region of interest" description="Disordered" evidence="19">
    <location>
        <begin position="311"/>
        <end position="345"/>
    </location>
</feature>
<evidence type="ECO:0000256" key="6">
    <source>
        <dbReference type="ARBA" id="ARBA00017919"/>
    </source>
</evidence>
<evidence type="ECO:0000256" key="12">
    <source>
        <dbReference type="ARBA" id="ARBA00023136"/>
    </source>
</evidence>
<reference evidence="23 24" key="1">
    <citation type="journal article" date="2024" name="Microbiol. Resour. Announc.">
        <title>Genome annotations for the ascomycete fungi Trichoderma harzianum, Trichoderma aggressivum, and Purpureocillium lilacinum.</title>
        <authorList>
            <person name="Beijen E.P.W."/>
            <person name="Ohm R.A."/>
        </authorList>
    </citation>
    <scope>NUCLEOTIDE SEQUENCE [LARGE SCALE GENOMIC DNA]</scope>
    <source>
        <strain evidence="23 24">CBS 150709</strain>
    </source>
</reference>
<feature type="transmembrane region" description="Helical" evidence="20">
    <location>
        <begin position="890"/>
        <end position="908"/>
    </location>
</feature>
<dbReference type="PROSITE" id="PS00798">
    <property type="entry name" value="ALDOKETO_REDUCTASE_1"/>
    <property type="match status" value="1"/>
</dbReference>
<dbReference type="EC" id="2.3.1.225" evidence="4"/>
<dbReference type="InterPro" id="IPR020471">
    <property type="entry name" value="AKR"/>
</dbReference>
<evidence type="ECO:0000256" key="8">
    <source>
        <dbReference type="ARBA" id="ARBA00022737"/>
    </source>
</evidence>
<feature type="domain" description="Palmitoyltransferase DHHC" evidence="22">
    <location>
        <begin position="1013"/>
        <end position="1148"/>
    </location>
</feature>
<dbReference type="SUPFAM" id="SSF51430">
    <property type="entry name" value="NAD(P)-linked oxidoreductase"/>
    <property type="match status" value="1"/>
</dbReference>
<dbReference type="PROSITE" id="PS50088">
    <property type="entry name" value="ANK_REPEAT"/>
    <property type="match status" value="5"/>
</dbReference>
<dbReference type="InterPro" id="IPR023210">
    <property type="entry name" value="NADP_OxRdtase_dom"/>
</dbReference>
<feature type="compositionally biased region" description="Low complexity" evidence="19">
    <location>
        <begin position="501"/>
        <end position="513"/>
    </location>
</feature>
<dbReference type="CDD" id="cd19120">
    <property type="entry name" value="AKR_AKR3C2-3"/>
    <property type="match status" value="1"/>
</dbReference>
<dbReference type="Gene3D" id="3.20.20.100">
    <property type="entry name" value="NADP-dependent oxidoreductase domain"/>
    <property type="match status" value="1"/>
</dbReference>
<feature type="compositionally biased region" description="Low complexity" evidence="19">
    <location>
        <begin position="564"/>
        <end position="592"/>
    </location>
</feature>
<evidence type="ECO:0000256" key="19">
    <source>
        <dbReference type="SAM" id="MobiDB-lite"/>
    </source>
</evidence>
<feature type="transmembrane region" description="Helical" evidence="20">
    <location>
        <begin position="865"/>
        <end position="884"/>
    </location>
</feature>
<dbReference type="InterPro" id="IPR036770">
    <property type="entry name" value="Ankyrin_rpt-contain_sf"/>
</dbReference>
<comment type="similarity">
    <text evidence="3">Belongs to the DHHC palmitoyltransferase family. AKR/ZDHHC17 subfamily.</text>
</comment>
<keyword evidence="9 20" id="KW-1133">Transmembrane helix</keyword>
<feature type="repeat" description="ANK" evidence="18">
    <location>
        <begin position="782"/>
        <end position="814"/>
    </location>
</feature>
<sequence>MSSPTRIPSVTLQDGTKIPVLGFGTGTAWYKPDRFSDFNPDMVKMLKDAIAAGYRHLDTAEGYGTENELGRAIKESGVPRNELFVTTKLAQTISEGSVKDVTVGFEKCLERLQLEYVDLLLLHTPYANKDSTYDEAAVAEAWRLIEAIHRSGKARAIGVSNFRRVHVENLLKTAEIKPVVNQIQFHPYIKGAPGYAKWLQSQGIAVQSWMGLAPITWLRQRHLEDTLEELSAKYGVSKSTILIRWQLDQQIVVLNTTKKVERMKEYFAALDLKLSDEDRSKITEIGQETHLRVPEKRTPWGEWHLVFRRAPQPGGAGSTAPATGDLAGTRAGPCAPSPRARRALTGSHRRPLIPTLALCRTSRSRQRALTQVTSPQLPGPRPLRAWRAQALGDSASADAQGSGEGRRGRAGDWTGVLLGLDWKLNGETIPSSRALPPSLGHSILGHFDLFCAVPFFCYPSPAAEPVVTFTGCIWRRRLERQARQTRPEALSAGRRNRRSRSTPTSTSASTPTPKRQRPARDSRPSSTSRRLPPPLSAPAPATRPTAVVFVSHPPLRSAGTYMGSPTRPSSASAASSSTTTAPIHLSSKASAAAPKLNSEMEMGSLPADAANPPAAPDSDIMQVARVGDIAAMEKLFESGEFDATYADEEGITPLHWASINNQYAMCKFLIEHGAEINKKGGESIATPLQWAAQRCHYYTVNLLLQHGADPLITDAQGYNTLHISTFNGNVLLITLLLHQGIPVDVLDSFGHTSLMWAAYKGFPQCVDVFLRWGASVHAADEQGFTALHWALVKGNPGCILKIIEYGADRFAKTESGKTPAVTATELNTQGAWHRALRECGYDEDGHVATPPWPGSSYFLKDKRAFATRFLFLWPFLLTWGVLFVLSRFPVILGIPLALLTIYASLASAKQVLEYAPSDMRHFHKTPWMAGIFAGSLFFVGLDWLFVVLPGTTRTGTSGASPHYILNLVFAVLYCLTTFFYIASMRYDPGFVPKLNGIAEQRAVIDDLLKEWKYDEANFCVTCMIRTPLRSKHCRRCQRCVAKHDHHCPWVYNCVGVNNHRHFFLYLVCLTFGIFAYDWLLYYYFGNISADASDQCTLFGAGLCKMLNSDAYTLILAVWISLQLIWVTMLVFTQFFQVSRAMTTYENMTGIHISPAVTALTSTGTPLDPNLASLAAPGDTPSAANKHRGGMLKQWSRLLGVDPFIETITGRGAAAGKNKRKKKNPYSRGCLSNCKDFWCDPAPIFGQRENGTAVLGGAKVDYTAMYESPTLMRLTGMRTRGGYEAVGTEEV</sequence>
<dbReference type="InterPro" id="IPR018170">
    <property type="entry name" value="Aldo/ket_reductase_CS"/>
</dbReference>
<evidence type="ECO:0000259" key="22">
    <source>
        <dbReference type="Pfam" id="PF01529"/>
    </source>
</evidence>
<proteinExistence type="inferred from homology"/>
<keyword evidence="13" id="KW-0564">Palmitate</keyword>
<comment type="subcellular location">
    <subcellularLocation>
        <location evidence="2">Early endosome membrane</location>
        <topology evidence="2">Multi-pass membrane protein</topology>
    </subcellularLocation>
</comment>
<evidence type="ECO:0000256" key="2">
    <source>
        <dbReference type="ARBA" id="ARBA00004520"/>
    </source>
</evidence>
<feature type="repeat" description="ANK" evidence="18">
    <location>
        <begin position="749"/>
        <end position="781"/>
    </location>
</feature>
<feature type="repeat" description="ANK" evidence="18">
    <location>
        <begin position="649"/>
        <end position="681"/>
    </location>
</feature>
<evidence type="ECO:0000313" key="23">
    <source>
        <dbReference type="EMBL" id="KAK4084986.1"/>
    </source>
</evidence>
<evidence type="ECO:0000256" key="15">
    <source>
        <dbReference type="ARBA" id="ARBA00030960"/>
    </source>
</evidence>
<evidence type="ECO:0000256" key="20">
    <source>
        <dbReference type="SAM" id="Phobius"/>
    </source>
</evidence>
<dbReference type="Pfam" id="PF00248">
    <property type="entry name" value="Aldo_ket_red"/>
    <property type="match status" value="1"/>
</dbReference>
<evidence type="ECO:0000256" key="14">
    <source>
        <dbReference type="ARBA" id="ARBA00023288"/>
    </source>
</evidence>
<evidence type="ECO:0000256" key="13">
    <source>
        <dbReference type="ARBA" id="ARBA00023139"/>
    </source>
</evidence>
<comment type="catalytic activity">
    <reaction evidence="17">
        <text>L-cysteinyl-[protein] + hexadecanoyl-CoA = S-hexadecanoyl-L-cysteinyl-[protein] + CoA</text>
        <dbReference type="Rhea" id="RHEA:36683"/>
        <dbReference type="Rhea" id="RHEA-COMP:10131"/>
        <dbReference type="Rhea" id="RHEA-COMP:11032"/>
        <dbReference type="ChEBI" id="CHEBI:29950"/>
        <dbReference type="ChEBI" id="CHEBI:57287"/>
        <dbReference type="ChEBI" id="CHEBI:57379"/>
        <dbReference type="ChEBI" id="CHEBI:74151"/>
        <dbReference type="EC" id="2.3.1.225"/>
    </reaction>
</comment>
<feature type="region of interest" description="Disordered" evidence="19">
    <location>
        <begin position="481"/>
        <end position="546"/>
    </location>
</feature>
<feature type="transmembrane region" description="Helical" evidence="20">
    <location>
        <begin position="1110"/>
        <end position="1131"/>
    </location>
</feature>
<dbReference type="SMART" id="SM00248">
    <property type="entry name" value="ANK"/>
    <property type="match status" value="5"/>
</dbReference>
<dbReference type="Pfam" id="PF01529">
    <property type="entry name" value="DHHC"/>
    <property type="match status" value="1"/>
</dbReference>
<evidence type="ECO:0000256" key="16">
    <source>
        <dbReference type="ARBA" id="ARBA00031920"/>
    </source>
</evidence>
<keyword evidence="24" id="KW-1185">Reference proteome</keyword>
<evidence type="ECO:0000256" key="10">
    <source>
        <dbReference type="ARBA" id="ARBA00023002"/>
    </source>
</evidence>
<evidence type="ECO:0000256" key="4">
    <source>
        <dbReference type="ARBA" id="ARBA00012210"/>
    </source>
</evidence>
<accession>A0ABR0BNS3</accession>
<feature type="region of interest" description="Disordered" evidence="19">
    <location>
        <begin position="558"/>
        <end position="592"/>
    </location>
</feature>
<evidence type="ECO:0000256" key="11">
    <source>
        <dbReference type="ARBA" id="ARBA00023043"/>
    </source>
</evidence>
<feature type="domain" description="NADP-dependent oxidoreductase" evidence="21">
    <location>
        <begin position="21"/>
        <end position="285"/>
    </location>
</feature>
<keyword evidence="12 20" id="KW-0472">Membrane</keyword>
<evidence type="ECO:0000256" key="17">
    <source>
        <dbReference type="ARBA" id="ARBA00048048"/>
    </source>
</evidence>
<dbReference type="Proteomes" id="UP001287286">
    <property type="component" value="Unassembled WGS sequence"/>
</dbReference>
<feature type="compositionally biased region" description="Low complexity" evidence="19">
    <location>
        <begin position="311"/>
        <end position="324"/>
    </location>
</feature>
<dbReference type="InterPro" id="IPR001594">
    <property type="entry name" value="Palmitoyltrfase_DHHC"/>
</dbReference>
<keyword evidence="7 20" id="KW-0812">Transmembrane</keyword>
<keyword evidence="8" id="KW-0677">Repeat</keyword>
<keyword evidence="10" id="KW-0560">Oxidoreductase</keyword>
<organism evidence="23 24">
    <name type="scientific">Purpureocillium lilacinum</name>
    <name type="common">Paecilomyces lilacinus</name>
    <dbReference type="NCBI Taxonomy" id="33203"/>
    <lineage>
        <taxon>Eukaryota</taxon>
        <taxon>Fungi</taxon>
        <taxon>Dikarya</taxon>
        <taxon>Ascomycota</taxon>
        <taxon>Pezizomycotina</taxon>
        <taxon>Sordariomycetes</taxon>
        <taxon>Hypocreomycetidae</taxon>
        <taxon>Hypocreales</taxon>
        <taxon>Ophiocordycipitaceae</taxon>
        <taxon>Purpureocillium</taxon>
    </lineage>
</organism>
<dbReference type="PRINTS" id="PR00069">
    <property type="entry name" value="ALDKETRDTASE"/>
</dbReference>
<keyword evidence="11 18" id="KW-0040">ANK repeat</keyword>
<evidence type="ECO:0000256" key="5">
    <source>
        <dbReference type="ARBA" id="ARBA00016875"/>
    </source>
</evidence>
<evidence type="ECO:0000256" key="9">
    <source>
        <dbReference type="ARBA" id="ARBA00022989"/>
    </source>
</evidence>
<evidence type="ECO:0000259" key="21">
    <source>
        <dbReference type="Pfam" id="PF00248"/>
    </source>
</evidence>
<dbReference type="EMBL" id="JAWRVI010000048">
    <property type="protein sequence ID" value="KAK4084986.1"/>
    <property type="molecule type" value="Genomic_DNA"/>
</dbReference>
<evidence type="ECO:0000256" key="3">
    <source>
        <dbReference type="ARBA" id="ARBA00010104"/>
    </source>
</evidence>
<dbReference type="Gene3D" id="1.25.40.20">
    <property type="entry name" value="Ankyrin repeat-containing domain"/>
    <property type="match status" value="1"/>
</dbReference>
<dbReference type="PROSITE" id="PS50297">
    <property type="entry name" value="ANK_REP_REGION"/>
    <property type="match status" value="3"/>
</dbReference>
<dbReference type="InterPro" id="IPR044494">
    <property type="entry name" value="AKR3C2/3"/>
</dbReference>
<comment type="function">
    <text evidence="1">Palmitoyltransferase specific for casein kinase 1.</text>
</comment>
<feature type="repeat" description="ANK" evidence="18">
    <location>
        <begin position="683"/>
        <end position="715"/>
    </location>
</feature>
<feature type="transmembrane region" description="Helical" evidence="20">
    <location>
        <begin position="1062"/>
        <end position="1084"/>
    </location>
</feature>
<protein>
    <recommendedName>
        <fullName evidence="5">Palmitoyltransferase AKR1</fullName>
        <ecNumber evidence="4">2.3.1.225</ecNumber>
    </recommendedName>
    <alternativeName>
        <fullName evidence="15 16">Ankyrin repeat-containing protein AKR1</fullName>
    </alternativeName>
    <alternativeName>
        <fullName evidence="6">Palmitoyltransferase akr1</fullName>
    </alternativeName>
</protein>
<dbReference type="PANTHER" id="PTHR24161:SF85">
    <property type="entry name" value="PALMITOYLTRANSFERASE HIP14"/>
    <property type="match status" value="1"/>
</dbReference>
<evidence type="ECO:0000313" key="24">
    <source>
        <dbReference type="Proteomes" id="UP001287286"/>
    </source>
</evidence>
<evidence type="ECO:0000256" key="7">
    <source>
        <dbReference type="ARBA" id="ARBA00022692"/>
    </source>
</evidence>
<dbReference type="PROSITE" id="PS50216">
    <property type="entry name" value="DHHC"/>
    <property type="match status" value="1"/>
</dbReference>
<dbReference type="InterPro" id="IPR036812">
    <property type="entry name" value="NAD(P)_OxRdtase_dom_sf"/>
</dbReference>
<dbReference type="InterPro" id="IPR002110">
    <property type="entry name" value="Ankyrin_rpt"/>
</dbReference>
<gene>
    <name evidence="23" type="ORF">Purlil1_10021</name>
</gene>
<feature type="repeat" description="ANK" evidence="18">
    <location>
        <begin position="716"/>
        <end position="748"/>
    </location>
</feature>
<dbReference type="SUPFAM" id="SSF48403">
    <property type="entry name" value="Ankyrin repeat"/>
    <property type="match status" value="1"/>
</dbReference>